<feature type="compositionally biased region" description="Basic and acidic residues" evidence="1">
    <location>
        <begin position="1"/>
        <end position="13"/>
    </location>
</feature>
<sequence>MTFVKDDAARHGGAEGSSIAGATAGGGEWRNRFAEAAIGGRSKLEAPLVLDAFGSPWHAWTN</sequence>
<reference evidence="2" key="1">
    <citation type="submission" date="2016-10" db="EMBL/GenBank/DDBJ databases">
        <title>Agrobacterium Ti plasmids: Classification based on T-DNA and Vir regions organization.</title>
        <authorList>
            <person name="Nabi N."/>
            <person name="Vial L."/>
            <person name="Ben Hafsa A."/>
            <person name="Chapulliot D."/>
            <person name="Berard A."/>
            <person name="Chauveau A."/>
            <person name="Le Paslier M.-C."/>
            <person name="Harzallah Skhiri F."/>
            <person name="Brunel D."/>
            <person name="Nesme X."/>
            <person name="Chaouachi M."/>
        </authorList>
    </citation>
    <scope>NUCLEOTIDE SEQUENCE</scope>
    <source>
        <strain evidence="2">Tun188</strain>
        <plasmid evidence="2">pTi_Tun188</plasmid>
    </source>
</reference>
<keyword evidence="2" id="KW-0418">Kinase</keyword>
<feature type="region of interest" description="Disordered" evidence="1">
    <location>
        <begin position="1"/>
        <end position="25"/>
    </location>
</feature>
<dbReference type="GO" id="GO:0016301">
    <property type="term" value="F:kinase activity"/>
    <property type="evidence" value="ECO:0007669"/>
    <property type="project" value="UniProtKB-KW"/>
</dbReference>
<keyword evidence="2" id="KW-0614">Plasmid</keyword>
<geneLocation type="plasmid" evidence="2">
    <name>pTi_Tun188</name>
</geneLocation>
<dbReference type="EMBL" id="KY000073">
    <property type="protein sequence ID" value="ASK49334.1"/>
    <property type="molecule type" value="Genomic_DNA"/>
</dbReference>
<dbReference type="AlphaFoldDB" id="A0A2Z2Q2U2"/>
<evidence type="ECO:0000256" key="1">
    <source>
        <dbReference type="SAM" id="MobiDB-lite"/>
    </source>
</evidence>
<accession>A0A2Z2Q2U2</accession>
<proteinExistence type="predicted"/>
<name>A0A2Z2Q2U2_AGRTU</name>
<evidence type="ECO:0000313" key="2">
    <source>
        <dbReference type="EMBL" id="ASK49334.1"/>
    </source>
</evidence>
<protein>
    <submittedName>
        <fullName evidence="2">Phosphatidylinositol kinase</fullName>
    </submittedName>
</protein>
<keyword evidence="2" id="KW-0808">Transferase</keyword>
<organism evidence="2">
    <name type="scientific">Agrobacterium tumefaciens</name>
    <dbReference type="NCBI Taxonomy" id="358"/>
    <lineage>
        <taxon>Bacteria</taxon>
        <taxon>Pseudomonadati</taxon>
        <taxon>Pseudomonadota</taxon>
        <taxon>Alphaproteobacteria</taxon>
        <taxon>Hyphomicrobiales</taxon>
        <taxon>Rhizobiaceae</taxon>
        <taxon>Rhizobium/Agrobacterium group</taxon>
        <taxon>Agrobacterium</taxon>
        <taxon>Agrobacterium tumefaciens complex</taxon>
    </lineage>
</organism>